<evidence type="ECO:0000313" key="2">
    <source>
        <dbReference type="EMBL" id="KRN50276.1"/>
    </source>
</evidence>
<dbReference type="InterPro" id="IPR050270">
    <property type="entry name" value="DegV_domain_contain"/>
</dbReference>
<organism evidence="2 3">
    <name type="scientific">Kandleria vitulina DSM 20405</name>
    <dbReference type="NCBI Taxonomy" id="1410657"/>
    <lineage>
        <taxon>Bacteria</taxon>
        <taxon>Bacillati</taxon>
        <taxon>Bacillota</taxon>
        <taxon>Erysipelotrichia</taxon>
        <taxon>Erysipelotrichales</taxon>
        <taxon>Coprobacillaceae</taxon>
        <taxon>Kandleria</taxon>
    </lineage>
</organism>
<dbReference type="Gene3D" id="3.30.1180.10">
    <property type="match status" value="1"/>
</dbReference>
<dbReference type="AlphaFoldDB" id="A0A0R2HLK7"/>
<dbReference type="SUPFAM" id="SSF82549">
    <property type="entry name" value="DAK1/DegV-like"/>
    <property type="match status" value="1"/>
</dbReference>
<dbReference type="PANTHER" id="PTHR33434">
    <property type="entry name" value="DEGV DOMAIN-CONTAINING PROTEIN DR_1986-RELATED"/>
    <property type="match status" value="1"/>
</dbReference>
<reference evidence="2 3" key="1">
    <citation type="journal article" date="2015" name="Genome Announc.">
        <title>Expanding the biotechnology potential of lactobacilli through comparative genomics of 213 strains and associated genera.</title>
        <authorList>
            <person name="Sun Z."/>
            <person name="Harris H.M."/>
            <person name="McCann A."/>
            <person name="Guo C."/>
            <person name="Argimon S."/>
            <person name="Zhang W."/>
            <person name="Yang X."/>
            <person name="Jeffery I.B."/>
            <person name="Cooney J.C."/>
            <person name="Kagawa T.F."/>
            <person name="Liu W."/>
            <person name="Song Y."/>
            <person name="Salvetti E."/>
            <person name="Wrobel A."/>
            <person name="Rasinkangas P."/>
            <person name="Parkhill J."/>
            <person name="Rea M.C."/>
            <person name="O'Sullivan O."/>
            <person name="Ritari J."/>
            <person name="Douillard F.P."/>
            <person name="Paul Ross R."/>
            <person name="Yang R."/>
            <person name="Briner A.E."/>
            <person name="Felis G.E."/>
            <person name="de Vos W.M."/>
            <person name="Barrangou R."/>
            <person name="Klaenhammer T.R."/>
            <person name="Caufield P.W."/>
            <person name="Cui Y."/>
            <person name="Zhang H."/>
            <person name="O'Toole P.W."/>
        </authorList>
    </citation>
    <scope>NUCLEOTIDE SEQUENCE [LARGE SCALE GENOMIC DNA]</scope>
    <source>
        <strain evidence="2 3">DSM 20405</strain>
    </source>
</reference>
<dbReference type="GO" id="GO:0008289">
    <property type="term" value="F:lipid binding"/>
    <property type="evidence" value="ECO:0007669"/>
    <property type="project" value="UniProtKB-KW"/>
</dbReference>
<dbReference type="Pfam" id="PF02645">
    <property type="entry name" value="DegV"/>
    <property type="match status" value="1"/>
</dbReference>
<protein>
    <recommendedName>
        <fullName evidence="4">DegV family protein</fullName>
    </recommendedName>
</protein>
<gene>
    <name evidence="2" type="ORF">IV49_GL000286</name>
</gene>
<dbReference type="InterPro" id="IPR003797">
    <property type="entry name" value="DegV"/>
</dbReference>
<comment type="caution">
    <text evidence="2">The sequence shown here is derived from an EMBL/GenBank/DDBJ whole genome shotgun (WGS) entry which is preliminary data.</text>
</comment>
<dbReference type="PROSITE" id="PS51482">
    <property type="entry name" value="DEGV"/>
    <property type="match status" value="1"/>
</dbReference>
<dbReference type="Gene3D" id="3.40.50.10170">
    <property type="match status" value="1"/>
</dbReference>
<dbReference type="InterPro" id="IPR043168">
    <property type="entry name" value="DegV_C"/>
</dbReference>
<keyword evidence="1" id="KW-0446">Lipid-binding</keyword>
<dbReference type="NCBIfam" id="TIGR00762">
    <property type="entry name" value="DegV"/>
    <property type="match status" value="1"/>
</dbReference>
<dbReference type="PANTHER" id="PTHR33434:SF2">
    <property type="entry name" value="FATTY ACID-BINDING PROTEIN TM_1468"/>
    <property type="match status" value="1"/>
</dbReference>
<dbReference type="Proteomes" id="UP000051841">
    <property type="component" value="Unassembled WGS sequence"/>
</dbReference>
<dbReference type="EMBL" id="JQBL01000011">
    <property type="protein sequence ID" value="KRN50276.1"/>
    <property type="molecule type" value="Genomic_DNA"/>
</dbReference>
<keyword evidence="3" id="KW-1185">Reference proteome</keyword>
<evidence type="ECO:0000313" key="3">
    <source>
        <dbReference type="Proteomes" id="UP000051841"/>
    </source>
</evidence>
<dbReference type="PATRIC" id="fig|1410657.5.peg.300"/>
<sequence length="293" mass="32644">MFTGGNTMNIAVMTDSNSGITQEKAKELGIFVVPMPFTINKESFLEDITLTQEEFYHKLEDENTQIMTSQPAIGDLTKYWRSALESHDAIIYIPMSSGLSGSCQTAMMLSDDEEFEGKVFVLDTHRISVTQEQNVLDAIKLVKEGKSVEEICETITSHKSDASIYITVPTLKYLKRGGRITPAAAAIGNLLKIKPILYVGGEKLDKFEQARTVKKARKIMIEAIKNDIEKNQFDDYELYIAYTKDLDQAMDFKSEVEKTLNHKVETVAPLSLSVSCHIGPGAIALAVAKKYVK</sequence>
<proteinExistence type="predicted"/>
<accession>A0A0R2HLK7</accession>
<evidence type="ECO:0008006" key="4">
    <source>
        <dbReference type="Google" id="ProtNLM"/>
    </source>
</evidence>
<evidence type="ECO:0000256" key="1">
    <source>
        <dbReference type="ARBA" id="ARBA00023121"/>
    </source>
</evidence>
<name>A0A0R2HLK7_9FIRM</name>